<comment type="similarity">
    <text evidence="8">Belongs to the QueC family.</text>
</comment>
<reference evidence="11 12" key="1">
    <citation type="submission" date="2019-02" db="EMBL/GenBank/DDBJ databases">
        <title>Deep-cultivation of Planctomycetes and their phenomic and genomic characterization uncovers novel biology.</title>
        <authorList>
            <person name="Wiegand S."/>
            <person name="Jogler M."/>
            <person name="Boedeker C."/>
            <person name="Pinto D."/>
            <person name="Vollmers J."/>
            <person name="Rivas-Marin E."/>
            <person name="Kohn T."/>
            <person name="Peeters S.H."/>
            <person name="Heuer A."/>
            <person name="Rast P."/>
            <person name="Oberbeckmann S."/>
            <person name="Bunk B."/>
            <person name="Jeske O."/>
            <person name="Meyerdierks A."/>
            <person name="Storesund J.E."/>
            <person name="Kallscheuer N."/>
            <person name="Luecker S."/>
            <person name="Lage O.M."/>
            <person name="Pohl T."/>
            <person name="Merkel B.J."/>
            <person name="Hornburger P."/>
            <person name="Mueller R.-W."/>
            <person name="Bruemmer F."/>
            <person name="Labrenz M."/>
            <person name="Spormann A.M."/>
            <person name="Op den Camp H."/>
            <person name="Overmann J."/>
            <person name="Amann R."/>
            <person name="Jetten M.S.M."/>
            <person name="Mascher T."/>
            <person name="Medema M.H."/>
            <person name="Devos D.P."/>
            <person name="Kaster A.-K."/>
            <person name="Ovreas L."/>
            <person name="Rohde M."/>
            <person name="Galperin M.Y."/>
            <person name="Jogler C."/>
        </authorList>
    </citation>
    <scope>NUCLEOTIDE SEQUENCE [LARGE SCALE GENOMIC DNA]</scope>
    <source>
        <strain evidence="11 12">Mal52</strain>
    </source>
</reference>
<protein>
    <recommendedName>
        <fullName evidence="9">7-cyano-7-deazaguanine synthase</fullName>
        <ecNumber evidence="9">6.3.4.20</ecNumber>
    </recommendedName>
</protein>
<name>A0A517ZXK6_9PLAN</name>
<dbReference type="AlphaFoldDB" id="A0A517ZXK6"/>
<dbReference type="RefSeq" id="WP_145379942.1">
    <property type="nucleotide sequence ID" value="NZ_CP036276.1"/>
</dbReference>
<evidence type="ECO:0000256" key="5">
    <source>
        <dbReference type="ARBA" id="ARBA00022785"/>
    </source>
</evidence>
<dbReference type="Gene3D" id="3.40.50.620">
    <property type="entry name" value="HUPs"/>
    <property type="match status" value="1"/>
</dbReference>
<proteinExistence type="inferred from homology"/>
<gene>
    <name evidence="11" type="primary">queC_2</name>
    <name evidence="11" type="ORF">Mal52_57370</name>
</gene>
<evidence type="ECO:0000313" key="12">
    <source>
        <dbReference type="Proteomes" id="UP000319383"/>
    </source>
</evidence>
<keyword evidence="6" id="KW-0862">Zinc</keyword>
<sequence>MSNTLECPIVVLLGGGVESTSLVSRFLSQQRRVVPVHVHCGLIWDDVETLFVQQLCQAHASDNLDPLIQFQIPLAGWLDNHWAVTGNNIPRAGARSHDLEIPLRNLMLLSFALPKVAHLPDFQCALGTTADNSFRDGSRAYFDSAQELLSLEAGRPIEILTPYIQMTKTDVIRETDRDTLAHSFSCVDPRDNQHCGRCIKCGSRQQAFMAAGIDDPTVYADA</sequence>
<evidence type="ECO:0000256" key="10">
    <source>
        <dbReference type="ARBA" id="ARBA00047890"/>
    </source>
</evidence>
<keyword evidence="4" id="KW-0547">Nucleotide-binding</keyword>
<keyword evidence="2 11" id="KW-0436">Ligase</keyword>
<evidence type="ECO:0000256" key="7">
    <source>
        <dbReference type="ARBA" id="ARBA00022840"/>
    </source>
</evidence>
<dbReference type="GO" id="GO:0008616">
    <property type="term" value="P:tRNA queuosine(34) biosynthetic process"/>
    <property type="evidence" value="ECO:0007669"/>
    <property type="project" value="UniProtKB-KW"/>
</dbReference>
<evidence type="ECO:0000256" key="6">
    <source>
        <dbReference type="ARBA" id="ARBA00022833"/>
    </source>
</evidence>
<dbReference type="PANTHER" id="PTHR42914">
    <property type="entry name" value="7-CYANO-7-DEAZAGUANINE SYNTHASE"/>
    <property type="match status" value="1"/>
</dbReference>
<dbReference type="Pfam" id="PF06508">
    <property type="entry name" value="QueC"/>
    <property type="match status" value="1"/>
</dbReference>
<evidence type="ECO:0000256" key="9">
    <source>
        <dbReference type="ARBA" id="ARBA00039149"/>
    </source>
</evidence>
<keyword evidence="5" id="KW-0671">Queuosine biosynthesis</keyword>
<evidence type="ECO:0000256" key="1">
    <source>
        <dbReference type="ARBA" id="ARBA00005061"/>
    </source>
</evidence>
<dbReference type="EC" id="6.3.4.20" evidence="9"/>
<accession>A0A517ZXK6</accession>
<dbReference type="GO" id="GO:0005524">
    <property type="term" value="F:ATP binding"/>
    <property type="evidence" value="ECO:0007669"/>
    <property type="project" value="UniProtKB-KW"/>
</dbReference>
<organism evidence="11 12">
    <name type="scientific">Symmachiella dynata</name>
    <dbReference type="NCBI Taxonomy" id="2527995"/>
    <lineage>
        <taxon>Bacteria</taxon>
        <taxon>Pseudomonadati</taxon>
        <taxon>Planctomycetota</taxon>
        <taxon>Planctomycetia</taxon>
        <taxon>Planctomycetales</taxon>
        <taxon>Planctomycetaceae</taxon>
        <taxon>Symmachiella</taxon>
    </lineage>
</organism>
<keyword evidence="3" id="KW-0479">Metal-binding</keyword>
<dbReference type="KEGG" id="sdyn:Mal52_57370"/>
<dbReference type="SUPFAM" id="SSF52402">
    <property type="entry name" value="Adenine nucleotide alpha hydrolases-like"/>
    <property type="match status" value="1"/>
</dbReference>
<dbReference type="GO" id="GO:0016874">
    <property type="term" value="F:ligase activity"/>
    <property type="evidence" value="ECO:0007669"/>
    <property type="project" value="UniProtKB-KW"/>
</dbReference>
<keyword evidence="12" id="KW-1185">Reference proteome</keyword>
<evidence type="ECO:0000256" key="4">
    <source>
        <dbReference type="ARBA" id="ARBA00022741"/>
    </source>
</evidence>
<dbReference type="GO" id="GO:0046872">
    <property type="term" value="F:metal ion binding"/>
    <property type="evidence" value="ECO:0007669"/>
    <property type="project" value="UniProtKB-KW"/>
</dbReference>
<evidence type="ECO:0000313" key="11">
    <source>
        <dbReference type="EMBL" id="QDU47209.1"/>
    </source>
</evidence>
<evidence type="ECO:0000256" key="3">
    <source>
        <dbReference type="ARBA" id="ARBA00022723"/>
    </source>
</evidence>
<dbReference type="InterPro" id="IPR014729">
    <property type="entry name" value="Rossmann-like_a/b/a_fold"/>
</dbReference>
<dbReference type="PANTHER" id="PTHR42914:SF1">
    <property type="entry name" value="7-CYANO-7-DEAZAGUANINE SYNTHASE"/>
    <property type="match status" value="1"/>
</dbReference>
<evidence type="ECO:0000256" key="8">
    <source>
        <dbReference type="ARBA" id="ARBA00037993"/>
    </source>
</evidence>
<evidence type="ECO:0000256" key="2">
    <source>
        <dbReference type="ARBA" id="ARBA00022598"/>
    </source>
</evidence>
<comment type="pathway">
    <text evidence="1">Purine metabolism; 7-cyano-7-deazaguanine biosynthesis.</text>
</comment>
<keyword evidence="7" id="KW-0067">ATP-binding</keyword>
<comment type="catalytic activity">
    <reaction evidence="10">
        <text>7-carboxy-7-carbaguanine + NH4(+) + 2 ATP = 7-cyano-7-carbaguanine + 2 AMP + 2 diphosphate + 2 H(+)</text>
        <dbReference type="Rhea" id="RHEA:27982"/>
        <dbReference type="ChEBI" id="CHEBI:15378"/>
        <dbReference type="ChEBI" id="CHEBI:28938"/>
        <dbReference type="ChEBI" id="CHEBI:30616"/>
        <dbReference type="ChEBI" id="CHEBI:33019"/>
        <dbReference type="ChEBI" id="CHEBI:45075"/>
        <dbReference type="ChEBI" id="CHEBI:61036"/>
        <dbReference type="ChEBI" id="CHEBI:456215"/>
        <dbReference type="EC" id="6.3.4.20"/>
    </reaction>
</comment>
<dbReference type="EMBL" id="CP036276">
    <property type="protein sequence ID" value="QDU47209.1"/>
    <property type="molecule type" value="Genomic_DNA"/>
</dbReference>
<dbReference type="InterPro" id="IPR018317">
    <property type="entry name" value="QueC"/>
</dbReference>
<dbReference type="Proteomes" id="UP000319383">
    <property type="component" value="Chromosome"/>
</dbReference>